<sequence length="232" mass="25601">MDNSLAQMLEVGSYFVWFAMVLFSLVWPYVKLLLMLHVWIAPVSTKTRGPLLMFLDQVGKWSLTDNFILFLFVVLFWISWTGSDVVEGGSASFRLKCSPSVEMNTFLGGTILSLLLGHAVLWTHRWESGTLSTPEGSPARPGRARLITTALGLVSCIGLVIASFQAEIVEVYFGGVIGTFLKVTGQPNTQRYSILGIYTNLGTQGSAYLQASFCNCLFLFVSTILCCFLLLL</sequence>
<evidence type="ECO:0000313" key="2">
    <source>
        <dbReference type="EMBL" id="CAE8581444.1"/>
    </source>
</evidence>
<name>A0A813CZU7_POLGL</name>
<dbReference type="PANTHER" id="PTHR34730">
    <property type="entry name" value="UNNAMED PRODUCT"/>
    <property type="match status" value="1"/>
</dbReference>
<feature type="transmembrane region" description="Helical" evidence="1">
    <location>
        <begin position="61"/>
        <end position="83"/>
    </location>
</feature>
<dbReference type="OrthoDB" id="422471at2759"/>
<accession>A0A813CZU7</accession>
<reference evidence="2" key="1">
    <citation type="submission" date="2021-02" db="EMBL/GenBank/DDBJ databases">
        <authorList>
            <person name="Dougan E. K."/>
            <person name="Rhodes N."/>
            <person name="Thang M."/>
            <person name="Chan C."/>
        </authorList>
    </citation>
    <scope>NUCLEOTIDE SEQUENCE</scope>
</reference>
<dbReference type="EMBL" id="CAJNNV010000096">
    <property type="protein sequence ID" value="CAE8581444.1"/>
    <property type="molecule type" value="Genomic_DNA"/>
</dbReference>
<gene>
    <name evidence="2" type="ORF">PGLA1383_LOCUS470</name>
</gene>
<feature type="transmembrane region" description="Helical" evidence="1">
    <location>
        <begin position="144"/>
        <end position="164"/>
    </location>
</feature>
<evidence type="ECO:0000256" key="1">
    <source>
        <dbReference type="SAM" id="Phobius"/>
    </source>
</evidence>
<keyword evidence="3" id="KW-1185">Reference proteome</keyword>
<dbReference type="PANTHER" id="PTHR34730:SF1">
    <property type="entry name" value="PARAQUAT-INDUCIBLE PROTEIN A"/>
    <property type="match status" value="1"/>
</dbReference>
<protein>
    <submittedName>
        <fullName evidence="2">Uncharacterized protein</fullName>
    </submittedName>
</protein>
<keyword evidence="1" id="KW-1133">Transmembrane helix</keyword>
<organism evidence="2 3">
    <name type="scientific">Polarella glacialis</name>
    <name type="common">Dinoflagellate</name>
    <dbReference type="NCBI Taxonomy" id="89957"/>
    <lineage>
        <taxon>Eukaryota</taxon>
        <taxon>Sar</taxon>
        <taxon>Alveolata</taxon>
        <taxon>Dinophyceae</taxon>
        <taxon>Suessiales</taxon>
        <taxon>Suessiaceae</taxon>
        <taxon>Polarella</taxon>
    </lineage>
</organism>
<comment type="caution">
    <text evidence="2">The sequence shown here is derived from an EMBL/GenBank/DDBJ whole genome shotgun (WGS) entry which is preliminary data.</text>
</comment>
<evidence type="ECO:0000313" key="3">
    <source>
        <dbReference type="Proteomes" id="UP000654075"/>
    </source>
</evidence>
<dbReference type="AlphaFoldDB" id="A0A813CZU7"/>
<dbReference type="Proteomes" id="UP000654075">
    <property type="component" value="Unassembled WGS sequence"/>
</dbReference>
<proteinExistence type="predicted"/>
<keyword evidence="1" id="KW-0472">Membrane</keyword>
<keyword evidence="1" id="KW-0812">Transmembrane</keyword>
<feature type="transmembrane region" description="Helical" evidence="1">
    <location>
        <begin position="14"/>
        <end position="40"/>
    </location>
</feature>
<feature type="transmembrane region" description="Helical" evidence="1">
    <location>
        <begin position="207"/>
        <end position="231"/>
    </location>
</feature>
<feature type="transmembrane region" description="Helical" evidence="1">
    <location>
        <begin position="103"/>
        <end position="123"/>
    </location>
</feature>